<dbReference type="CDD" id="cd00433">
    <property type="entry name" value="Peptidase_M17"/>
    <property type="match status" value="1"/>
</dbReference>
<dbReference type="GO" id="GO:0070006">
    <property type="term" value="F:metalloaminopeptidase activity"/>
    <property type="evidence" value="ECO:0007669"/>
    <property type="project" value="InterPro"/>
</dbReference>
<dbReference type="Gene3D" id="3.40.220.10">
    <property type="entry name" value="Leucine Aminopeptidase, subunit E, domain 1"/>
    <property type="match status" value="1"/>
</dbReference>
<protein>
    <recommendedName>
        <fullName evidence="3">leucyl aminopeptidase</fullName>
        <ecNumber evidence="3">3.4.11.1</ecNumber>
    </recommendedName>
</protein>
<evidence type="ECO:0000256" key="3">
    <source>
        <dbReference type="ARBA" id="ARBA00012565"/>
    </source>
</evidence>
<dbReference type="InterPro" id="IPR011356">
    <property type="entry name" value="Leucine_aapep/pepB"/>
</dbReference>
<evidence type="ECO:0000256" key="5">
    <source>
        <dbReference type="ARBA" id="ARBA00022670"/>
    </source>
</evidence>
<comment type="catalytic activity">
    <reaction evidence="1">
        <text>Release of an N-terminal amino acid, Xaa-|-Yaa-, in which Xaa is preferably Leu, but may be other amino acids including Pro although not Arg or Lys, and Yaa may be Pro. Amino acid amides and methyl esters are also readily hydrolyzed, but rates on arylamides are exceedingly low.</text>
        <dbReference type="EC" id="3.4.11.1"/>
    </reaction>
</comment>
<comment type="similarity">
    <text evidence="2">Belongs to the peptidase M17 family.</text>
</comment>
<dbReference type="PROSITE" id="PS00631">
    <property type="entry name" value="CYTOSOL_AP"/>
    <property type="match status" value="1"/>
</dbReference>
<name>A0A6J6I0P3_9ZZZZ</name>
<keyword evidence="5" id="KW-0645">Protease</keyword>
<evidence type="ECO:0000256" key="6">
    <source>
        <dbReference type="ARBA" id="ARBA00022801"/>
    </source>
</evidence>
<dbReference type="Pfam" id="PF00883">
    <property type="entry name" value="Peptidase_M17"/>
    <property type="match status" value="1"/>
</dbReference>
<proteinExistence type="inferred from homology"/>
<dbReference type="PANTHER" id="PTHR11963:SF23">
    <property type="entry name" value="CYTOSOL AMINOPEPTIDASE"/>
    <property type="match status" value="1"/>
</dbReference>
<dbReference type="AlphaFoldDB" id="A0A6J6I0P3"/>
<reference evidence="8" key="1">
    <citation type="submission" date="2020-05" db="EMBL/GenBank/DDBJ databases">
        <authorList>
            <person name="Chiriac C."/>
            <person name="Salcher M."/>
            <person name="Ghai R."/>
            <person name="Kavagutti S V."/>
        </authorList>
    </citation>
    <scope>NUCLEOTIDE SEQUENCE</scope>
</reference>
<gene>
    <name evidence="8" type="ORF">UFOPK1835_01623</name>
</gene>
<evidence type="ECO:0000259" key="7">
    <source>
        <dbReference type="PROSITE" id="PS00631"/>
    </source>
</evidence>
<dbReference type="GO" id="GO:0030145">
    <property type="term" value="F:manganese ion binding"/>
    <property type="evidence" value="ECO:0007669"/>
    <property type="project" value="InterPro"/>
</dbReference>
<dbReference type="InterPro" id="IPR008283">
    <property type="entry name" value="Peptidase_M17_N"/>
</dbReference>
<evidence type="ECO:0000256" key="4">
    <source>
        <dbReference type="ARBA" id="ARBA00022438"/>
    </source>
</evidence>
<dbReference type="PANTHER" id="PTHR11963">
    <property type="entry name" value="LEUCINE AMINOPEPTIDASE-RELATED"/>
    <property type="match status" value="1"/>
</dbReference>
<dbReference type="EC" id="3.4.11.1" evidence="3"/>
<evidence type="ECO:0000313" key="8">
    <source>
        <dbReference type="EMBL" id="CAB4619080.1"/>
    </source>
</evidence>
<organism evidence="8">
    <name type="scientific">freshwater metagenome</name>
    <dbReference type="NCBI Taxonomy" id="449393"/>
    <lineage>
        <taxon>unclassified sequences</taxon>
        <taxon>metagenomes</taxon>
        <taxon>ecological metagenomes</taxon>
    </lineage>
</organism>
<sequence length="491" mass="50936">MSPAIVHAKAVPAASELVAIPVTTAEGTPEALEALGLPAAGLAAQGFAGKVDQLAFATRSDGRNVIVIGLGEAKDIDTNGLRRAAARIARASGRVKSVALPLLDAVPELSGNALAEAARAIAEGAGLGAYRFDEFRSAAAKPVLSRIVVVGRGGQKVAEAVAEGAQIAAAQNFARDLVNRPGGSLTPKALAAEAVKIARREKLKITVLGPKEIAERRLGGLLGVNRGSTQEPRFVEMAYEPASPTGTLALVGKGITFDSGGLSIKSGEGMMTMKMDMGGAAAVLGFFAAVRAVAPKCRVVGYMPMTDNMSNGDATRPGDVLTMRDGTTVEVLNTDAEGRLILADALCLASEAKPDAIVDLATLTGAVEVALGSRIAAVLSNDENWRTTVQSAADRSGERMWPLPLPDDYRPFIDSDVADLRNISKSKGGGTMTAGLFLKEFVAAGIPWAHIDIAGTAWWAEGDDAEFSKGGTGYGVRLLLELARTFSPPRR</sequence>
<dbReference type="EMBL" id="CAEZUP010000084">
    <property type="protein sequence ID" value="CAB4619080.1"/>
    <property type="molecule type" value="Genomic_DNA"/>
</dbReference>
<evidence type="ECO:0000256" key="2">
    <source>
        <dbReference type="ARBA" id="ARBA00009528"/>
    </source>
</evidence>
<dbReference type="SUPFAM" id="SSF53187">
    <property type="entry name" value="Zn-dependent exopeptidases"/>
    <property type="match status" value="1"/>
</dbReference>
<dbReference type="PRINTS" id="PR00481">
    <property type="entry name" value="LAMNOPPTDASE"/>
</dbReference>
<dbReference type="GO" id="GO:0006508">
    <property type="term" value="P:proteolysis"/>
    <property type="evidence" value="ECO:0007669"/>
    <property type="project" value="UniProtKB-KW"/>
</dbReference>
<keyword evidence="6" id="KW-0378">Hydrolase</keyword>
<evidence type="ECO:0000256" key="1">
    <source>
        <dbReference type="ARBA" id="ARBA00000135"/>
    </source>
</evidence>
<dbReference type="InterPro" id="IPR023042">
    <property type="entry name" value="Peptidase_M17_leu_NH2_pept"/>
</dbReference>
<dbReference type="Pfam" id="PF02789">
    <property type="entry name" value="Peptidase_M17_N"/>
    <property type="match status" value="1"/>
</dbReference>
<dbReference type="InterPro" id="IPR000819">
    <property type="entry name" value="Peptidase_M17_C"/>
</dbReference>
<dbReference type="GO" id="GO:0005737">
    <property type="term" value="C:cytoplasm"/>
    <property type="evidence" value="ECO:0007669"/>
    <property type="project" value="InterPro"/>
</dbReference>
<dbReference type="NCBIfam" id="NF002073">
    <property type="entry name" value="PRK00913.1-2"/>
    <property type="match status" value="1"/>
</dbReference>
<dbReference type="HAMAP" id="MF_00181">
    <property type="entry name" value="Cytosol_peptidase_M17"/>
    <property type="match status" value="1"/>
</dbReference>
<dbReference type="SUPFAM" id="SSF52949">
    <property type="entry name" value="Macro domain-like"/>
    <property type="match status" value="1"/>
</dbReference>
<dbReference type="Gene3D" id="3.40.630.10">
    <property type="entry name" value="Zn peptidases"/>
    <property type="match status" value="1"/>
</dbReference>
<feature type="domain" description="Cytosol aminopeptidase" evidence="7">
    <location>
        <begin position="333"/>
        <end position="340"/>
    </location>
</feature>
<dbReference type="InterPro" id="IPR043472">
    <property type="entry name" value="Macro_dom-like"/>
</dbReference>
<keyword evidence="4" id="KW-0031">Aminopeptidase</keyword>
<accession>A0A6J6I0P3</accession>